<keyword evidence="3" id="KW-0378">Hydrolase</keyword>
<evidence type="ECO:0000313" key="4">
    <source>
        <dbReference type="Proteomes" id="UP001165367"/>
    </source>
</evidence>
<evidence type="ECO:0000313" key="3">
    <source>
        <dbReference type="EMBL" id="MCG2615028.1"/>
    </source>
</evidence>
<evidence type="ECO:0000259" key="2">
    <source>
        <dbReference type="Pfam" id="PF09992"/>
    </source>
</evidence>
<evidence type="ECO:0000256" key="1">
    <source>
        <dbReference type="SAM" id="SignalP"/>
    </source>
</evidence>
<feature type="chain" id="PRO_5046780217" evidence="1">
    <location>
        <begin position="23"/>
        <end position="332"/>
    </location>
</feature>
<reference evidence="3" key="1">
    <citation type="submission" date="2022-01" db="EMBL/GenBank/DDBJ databases">
        <authorList>
            <person name="Jo J.-H."/>
            <person name="Im W.-T."/>
        </authorList>
    </citation>
    <scope>NUCLEOTIDE SEQUENCE</scope>
    <source>
        <strain evidence="3">NA20</strain>
    </source>
</reference>
<dbReference type="EMBL" id="JAKLTR010000007">
    <property type="protein sequence ID" value="MCG2615028.1"/>
    <property type="molecule type" value="Genomic_DNA"/>
</dbReference>
<feature type="domain" description="Phosphodiester glycosidase" evidence="2">
    <location>
        <begin position="209"/>
        <end position="331"/>
    </location>
</feature>
<feature type="signal peptide" evidence="1">
    <location>
        <begin position="1"/>
        <end position="22"/>
    </location>
</feature>
<keyword evidence="4" id="KW-1185">Reference proteome</keyword>
<dbReference type="InterPro" id="IPR018711">
    <property type="entry name" value="NAGPA"/>
</dbReference>
<dbReference type="RefSeq" id="WP_237871996.1">
    <property type="nucleotide sequence ID" value="NZ_JAKLTR010000007.1"/>
</dbReference>
<dbReference type="Proteomes" id="UP001165367">
    <property type="component" value="Unassembled WGS sequence"/>
</dbReference>
<protein>
    <submittedName>
        <fullName evidence="3">Phosphodiester glycosidase family protein</fullName>
    </submittedName>
</protein>
<keyword evidence="3" id="KW-0326">Glycosidase</keyword>
<keyword evidence="1" id="KW-0732">Signal</keyword>
<proteinExistence type="predicted"/>
<accession>A0ABS9KRU8</accession>
<dbReference type="PANTHER" id="PTHR40446:SF2">
    <property type="entry name" value="N-ACETYLGLUCOSAMINE-1-PHOSPHODIESTER ALPHA-N-ACETYLGLUCOSAMINIDASE"/>
    <property type="match status" value="1"/>
</dbReference>
<organism evidence="3 4">
    <name type="scientific">Terrimonas ginsenosidimutans</name>
    <dbReference type="NCBI Taxonomy" id="2908004"/>
    <lineage>
        <taxon>Bacteria</taxon>
        <taxon>Pseudomonadati</taxon>
        <taxon>Bacteroidota</taxon>
        <taxon>Chitinophagia</taxon>
        <taxon>Chitinophagales</taxon>
        <taxon>Chitinophagaceae</taxon>
        <taxon>Terrimonas</taxon>
    </lineage>
</organism>
<sequence>MKRIGLILSVIIVLVCSVSSMAQNKMNWVNVDSAFGPLPSSVHVFRSADLIDGKPNIAYYVIAALKDKDLHFTADTTLARRFTPKQFYERNEKPLVVVNTTFFSFATNQNLNTVIMEGKQVGFTVHSIPGKGKDTLTYFHPFGSALGISKKRKADIAWLYTDSLSRWPLSWDHPVEPKITTTTALRPYIPEKEITQMVKNSDRELRRTGDKWKMQTAVGGGPVVVKDGTVSVSNNSEMKFSGKAIDDKHPRTAMGYTRDNKLIILVIEGRNPGVAEGASLTQEALILQQLGCWEALNLDGGGSSCLLVNGKETIRPSDKGVERPVPAVFIIK</sequence>
<dbReference type="PANTHER" id="PTHR40446">
    <property type="entry name" value="N-ACETYLGLUCOSAMINE-1-PHOSPHODIESTER ALPHA-N-ACETYLGLUCOSAMINIDASE"/>
    <property type="match status" value="1"/>
</dbReference>
<gene>
    <name evidence="3" type="ORF">LZZ85_12085</name>
</gene>
<name>A0ABS9KRU8_9BACT</name>
<comment type="caution">
    <text evidence="3">The sequence shown here is derived from an EMBL/GenBank/DDBJ whole genome shotgun (WGS) entry which is preliminary data.</text>
</comment>
<dbReference type="GO" id="GO:0016798">
    <property type="term" value="F:hydrolase activity, acting on glycosyl bonds"/>
    <property type="evidence" value="ECO:0007669"/>
    <property type="project" value="UniProtKB-KW"/>
</dbReference>
<dbReference type="Pfam" id="PF09992">
    <property type="entry name" value="NAGPA"/>
    <property type="match status" value="1"/>
</dbReference>